<feature type="domain" description="C2H2-type" evidence="12">
    <location>
        <begin position="499"/>
        <end position="526"/>
    </location>
</feature>
<evidence type="ECO:0000256" key="7">
    <source>
        <dbReference type="ARBA" id="ARBA00023125"/>
    </source>
</evidence>
<evidence type="ECO:0000313" key="13">
    <source>
        <dbReference type="EMBL" id="KAG9467234.1"/>
    </source>
</evidence>
<evidence type="ECO:0000313" key="14">
    <source>
        <dbReference type="Proteomes" id="UP000770717"/>
    </source>
</evidence>
<dbReference type="SMART" id="SM00355">
    <property type="entry name" value="ZnF_C2H2"/>
    <property type="match status" value="7"/>
</dbReference>
<keyword evidence="7" id="KW-0238">DNA-binding</keyword>
<protein>
    <recommendedName>
        <fullName evidence="12">C2H2-type domain-containing protein</fullName>
    </recommendedName>
</protein>
<dbReference type="GO" id="GO:0005634">
    <property type="term" value="C:nucleus"/>
    <property type="evidence" value="ECO:0007669"/>
    <property type="project" value="UniProtKB-SubCell"/>
</dbReference>
<evidence type="ECO:0000256" key="2">
    <source>
        <dbReference type="ARBA" id="ARBA00022723"/>
    </source>
</evidence>
<feature type="domain" description="C2H2-type" evidence="12">
    <location>
        <begin position="471"/>
        <end position="498"/>
    </location>
</feature>
<evidence type="ECO:0000259" key="12">
    <source>
        <dbReference type="PROSITE" id="PS50157"/>
    </source>
</evidence>
<keyword evidence="3" id="KW-0677">Repeat</keyword>
<evidence type="ECO:0000256" key="10">
    <source>
        <dbReference type="PROSITE-ProRule" id="PRU00042"/>
    </source>
</evidence>
<dbReference type="FunFam" id="3.30.160.60:FF:000295">
    <property type="entry name" value="zinc finger protein 19"/>
    <property type="match status" value="1"/>
</dbReference>
<dbReference type="SUPFAM" id="SSF57667">
    <property type="entry name" value="beta-beta-alpha zinc fingers"/>
    <property type="match status" value="4"/>
</dbReference>
<dbReference type="InterPro" id="IPR036051">
    <property type="entry name" value="KRAB_dom_sf"/>
</dbReference>
<sequence>MAHICTERGRISEFILHSLMSKDNNEVTGKILNLTLEIIFLLTGEDFILSKKQKDPSTDACQLCVSKGSAEDRSPCEGQSPRQEETPEPGKTTSSDAQEVPVRCEDVAVFFSLEEWEYMEGHKDHYEELVTEGHQPPAPAGCDGVSAVETTADDSGEQKNLPVDPAAVIAGASITGENLPTSPVVTQRCMEEDKGMMTQEPQVPPGEELLLPRCKEEDVPVEIGSGDHRSLSPVSSQDCIESDNRMVPQEYPAEPVDNMLPSRCRKRPPHSKLGTGPPNSWKVQRDSSHMLIPVRPKNRENPSNLEGGISSDITPVAVMAKPQTVVSGGQPVKCRTDQPHLFWQNPRVNASSSNRKKYRGGEVNLPPILESPLVHKCLLCGRSFRNEIDLFSHQRTHKKMFHCALCQKSFMDKSSLVVHEWTFHLHEPKTGESQPKPTTNEERPFSCIECGKSFMKKSSLVKHQRIHTGAFACPECGKCLSDKTGLIIHRRTHTGEKPYACSECGRRFTQRCHLITHQSVHTSKELFPCPDCGKCFSVRSVLEVHRAFHNQHKAFSCSDCGKCFLQRSALMAHSKLHVKESNYVS</sequence>
<proteinExistence type="predicted"/>
<organism evidence="13 14">
    <name type="scientific">Eleutherodactylus coqui</name>
    <name type="common">Puerto Rican coqui</name>
    <dbReference type="NCBI Taxonomy" id="57060"/>
    <lineage>
        <taxon>Eukaryota</taxon>
        <taxon>Metazoa</taxon>
        <taxon>Chordata</taxon>
        <taxon>Craniata</taxon>
        <taxon>Vertebrata</taxon>
        <taxon>Euteleostomi</taxon>
        <taxon>Amphibia</taxon>
        <taxon>Batrachia</taxon>
        <taxon>Anura</taxon>
        <taxon>Neobatrachia</taxon>
        <taxon>Hyloidea</taxon>
        <taxon>Eleutherodactylidae</taxon>
        <taxon>Eleutherodactylinae</taxon>
        <taxon>Eleutherodactylus</taxon>
        <taxon>Eleutherodactylus</taxon>
    </lineage>
</organism>
<feature type="domain" description="C2H2-type" evidence="12">
    <location>
        <begin position="401"/>
        <end position="429"/>
    </location>
</feature>
<dbReference type="GO" id="GO:0000981">
    <property type="term" value="F:DNA-binding transcription factor activity, RNA polymerase II-specific"/>
    <property type="evidence" value="ECO:0007669"/>
    <property type="project" value="TreeGrafter"/>
</dbReference>
<dbReference type="PANTHER" id="PTHR24381">
    <property type="entry name" value="ZINC FINGER PROTEIN"/>
    <property type="match status" value="1"/>
</dbReference>
<feature type="domain" description="C2H2-type" evidence="12">
    <location>
        <begin position="527"/>
        <end position="554"/>
    </location>
</feature>
<dbReference type="InterPro" id="IPR013087">
    <property type="entry name" value="Znf_C2H2_type"/>
</dbReference>
<accession>A0A8J6EDW1</accession>
<dbReference type="SUPFAM" id="SSF109640">
    <property type="entry name" value="KRAB domain (Kruppel-associated box)"/>
    <property type="match status" value="1"/>
</dbReference>
<feature type="region of interest" description="Disordered" evidence="11">
    <location>
        <begin position="252"/>
        <end position="285"/>
    </location>
</feature>
<dbReference type="CDD" id="cd07765">
    <property type="entry name" value="KRAB_A-box"/>
    <property type="match status" value="1"/>
</dbReference>
<dbReference type="PROSITE" id="PS50157">
    <property type="entry name" value="ZINC_FINGER_C2H2_2"/>
    <property type="match status" value="7"/>
</dbReference>
<comment type="subcellular location">
    <subcellularLocation>
        <location evidence="1">Nucleus</location>
    </subcellularLocation>
</comment>
<feature type="domain" description="C2H2-type" evidence="12">
    <location>
        <begin position="445"/>
        <end position="472"/>
    </location>
</feature>
<dbReference type="Gene3D" id="3.30.160.60">
    <property type="entry name" value="Classic Zinc Finger"/>
    <property type="match status" value="6"/>
</dbReference>
<keyword evidence="5" id="KW-0862">Zinc</keyword>
<dbReference type="Proteomes" id="UP000770717">
    <property type="component" value="Unassembled WGS sequence"/>
</dbReference>
<dbReference type="InterPro" id="IPR001909">
    <property type="entry name" value="KRAB"/>
</dbReference>
<comment type="caution">
    <text evidence="13">The sequence shown here is derived from an EMBL/GenBank/DDBJ whole genome shotgun (WGS) entry which is preliminary data.</text>
</comment>
<keyword evidence="8" id="KW-0804">Transcription</keyword>
<evidence type="ECO:0000256" key="1">
    <source>
        <dbReference type="ARBA" id="ARBA00004123"/>
    </source>
</evidence>
<evidence type="ECO:0000256" key="5">
    <source>
        <dbReference type="ARBA" id="ARBA00022833"/>
    </source>
</evidence>
<dbReference type="PANTHER" id="PTHR24381:SF393">
    <property type="entry name" value="CHROMATIN-LINKED ADAPTOR FOR MSL PROTEINS, ISOFORM B"/>
    <property type="match status" value="1"/>
</dbReference>
<dbReference type="PROSITE" id="PS00028">
    <property type="entry name" value="ZINC_FINGER_C2H2_1"/>
    <property type="match status" value="7"/>
</dbReference>
<dbReference type="FunFam" id="3.30.160.60:FF:000322">
    <property type="entry name" value="GDNF-inducible zinc finger protein 1"/>
    <property type="match status" value="1"/>
</dbReference>
<name>A0A8J6EDW1_ELECQ</name>
<dbReference type="EMBL" id="WNTK01001528">
    <property type="protein sequence ID" value="KAG9467234.1"/>
    <property type="molecule type" value="Genomic_DNA"/>
</dbReference>
<evidence type="ECO:0000256" key="11">
    <source>
        <dbReference type="SAM" id="MobiDB-lite"/>
    </source>
</evidence>
<keyword evidence="14" id="KW-1185">Reference proteome</keyword>
<keyword evidence="2" id="KW-0479">Metal-binding</keyword>
<keyword evidence="4 10" id="KW-0863">Zinc-finger</keyword>
<evidence type="ECO:0000256" key="9">
    <source>
        <dbReference type="ARBA" id="ARBA00023242"/>
    </source>
</evidence>
<evidence type="ECO:0000256" key="3">
    <source>
        <dbReference type="ARBA" id="ARBA00022737"/>
    </source>
</evidence>
<gene>
    <name evidence="13" type="ORF">GDO78_015382</name>
</gene>
<dbReference type="GO" id="GO:0000977">
    <property type="term" value="F:RNA polymerase II transcription regulatory region sequence-specific DNA binding"/>
    <property type="evidence" value="ECO:0007669"/>
    <property type="project" value="TreeGrafter"/>
</dbReference>
<keyword evidence="6" id="KW-0805">Transcription regulation</keyword>
<feature type="domain" description="C2H2-type" evidence="12">
    <location>
        <begin position="555"/>
        <end position="582"/>
    </location>
</feature>
<reference evidence="13" key="1">
    <citation type="thesis" date="2020" institute="ProQuest LLC" country="789 East Eisenhower Parkway, Ann Arbor, MI, USA">
        <title>Comparative Genomics and Chromosome Evolution.</title>
        <authorList>
            <person name="Mudd A.B."/>
        </authorList>
    </citation>
    <scope>NUCLEOTIDE SEQUENCE</scope>
    <source>
        <strain evidence="13">HN-11 Male</strain>
        <tissue evidence="13">Kidney and liver</tissue>
    </source>
</reference>
<feature type="domain" description="C2H2-type" evidence="12">
    <location>
        <begin position="375"/>
        <end position="397"/>
    </location>
</feature>
<keyword evidence="9" id="KW-0539">Nucleus</keyword>
<evidence type="ECO:0000256" key="4">
    <source>
        <dbReference type="ARBA" id="ARBA00022771"/>
    </source>
</evidence>
<evidence type="ECO:0000256" key="6">
    <source>
        <dbReference type="ARBA" id="ARBA00023015"/>
    </source>
</evidence>
<evidence type="ECO:0000256" key="8">
    <source>
        <dbReference type="ARBA" id="ARBA00023163"/>
    </source>
</evidence>
<dbReference type="AlphaFoldDB" id="A0A8J6EDW1"/>
<dbReference type="FunFam" id="3.30.160.60:FF:002502">
    <property type="match status" value="1"/>
</dbReference>
<dbReference type="OrthoDB" id="9902533at2759"/>
<dbReference type="GO" id="GO:0008270">
    <property type="term" value="F:zinc ion binding"/>
    <property type="evidence" value="ECO:0007669"/>
    <property type="project" value="UniProtKB-KW"/>
</dbReference>
<feature type="region of interest" description="Disordered" evidence="11">
    <location>
        <begin position="69"/>
        <end position="99"/>
    </location>
</feature>
<dbReference type="Pfam" id="PF00096">
    <property type="entry name" value="zf-C2H2"/>
    <property type="match status" value="6"/>
</dbReference>
<dbReference type="InterPro" id="IPR036236">
    <property type="entry name" value="Znf_C2H2_sf"/>
</dbReference>